<reference evidence="2 3" key="1">
    <citation type="journal article" date="2019" name="Int. J. Syst. Evol. Microbiol.">
        <title>The Global Catalogue of Microorganisms (GCM) 10K type strain sequencing project: providing services to taxonomists for standard genome sequencing and annotation.</title>
        <authorList>
            <consortium name="The Broad Institute Genomics Platform"/>
            <consortium name="The Broad Institute Genome Sequencing Center for Infectious Disease"/>
            <person name="Wu L."/>
            <person name="Ma J."/>
        </authorList>
    </citation>
    <scope>NUCLEOTIDE SEQUENCE [LARGE SCALE GENOMIC DNA]</scope>
    <source>
        <strain evidence="2 3">JCM 3146</strain>
    </source>
</reference>
<name>A0ABN0WR00_9ACTN</name>
<keyword evidence="3" id="KW-1185">Reference proteome</keyword>
<organism evidence="2 3">
    <name type="scientific">Actinoallomurus spadix</name>
    <dbReference type="NCBI Taxonomy" id="79912"/>
    <lineage>
        <taxon>Bacteria</taxon>
        <taxon>Bacillati</taxon>
        <taxon>Actinomycetota</taxon>
        <taxon>Actinomycetes</taxon>
        <taxon>Streptosporangiales</taxon>
        <taxon>Thermomonosporaceae</taxon>
        <taxon>Actinoallomurus</taxon>
    </lineage>
</organism>
<evidence type="ECO:0000313" key="3">
    <source>
        <dbReference type="Proteomes" id="UP001501822"/>
    </source>
</evidence>
<feature type="region of interest" description="Disordered" evidence="1">
    <location>
        <begin position="86"/>
        <end position="127"/>
    </location>
</feature>
<accession>A0ABN0WR00</accession>
<dbReference type="Proteomes" id="UP001501822">
    <property type="component" value="Unassembled WGS sequence"/>
</dbReference>
<dbReference type="RefSeq" id="WP_252810049.1">
    <property type="nucleotide sequence ID" value="NZ_BAAABM010000029.1"/>
</dbReference>
<sequence length="127" mass="13461">MRSKVIRARDVPAGFGDMDASLYLLRRLRRSAHGGAGILRSFARGQAEVLAGLLSAIPAILRARDAYDYSFTDWIYRPTALTPEEEPPMFSPIPLDSAGVPLDSARVPGPAGGPETSPVPAGRSTGA</sequence>
<protein>
    <submittedName>
        <fullName evidence="2">Uncharacterized protein</fullName>
    </submittedName>
</protein>
<gene>
    <name evidence="2" type="ORF">GCM10010151_37830</name>
</gene>
<proteinExistence type="predicted"/>
<evidence type="ECO:0000313" key="2">
    <source>
        <dbReference type="EMBL" id="GAA0344528.1"/>
    </source>
</evidence>
<evidence type="ECO:0000256" key="1">
    <source>
        <dbReference type="SAM" id="MobiDB-lite"/>
    </source>
</evidence>
<comment type="caution">
    <text evidence="2">The sequence shown here is derived from an EMBL/GenBank/DDBJ whole genome shotgun (WGS) entry which is preliminary data.</text>
</comment>
<dbReference type="EMBL" id="BAAABM010000029">
    <property type="protein sequence ID" value="GAA0344528.1"/>
    <property type="molecule type" value="Genomic_DNA"/>
</dbReference>